<accession>A0A5N5I1R2</accession>
<keyword evidence="5 8" id="KW-0472">Membrane</keyword>
<evidence type="ECO:0000313" key="9">
    <source>
        <dbReference type="EMBL" id="KAB2631590.1"/>
    </source>
</evidence>
<dbReference type="SUPFAM" id="SSF52058">
    <property type="entry name" value="L domain-like"/>
    <property type="match status" value="1"/>
</dbReference>
<reference evidence="10" key="2">
    <citation type="submission" date="2019-10" db="EMBL/GenBank/DDBJ databases">
        <title>A de novo genome assembly of a pear dwarfing rootstock.</title>
        <authorList>
            <person name="Wang F."/>
            <person name="Wang J."/>
            <person name="Li S."/>
            <person name="Zhang Y."/>
            <person name="Fang M."/>
            <person name="Ma L."/>
            <person name="Zhao Y."/>
            <person name="Jiang S."/>
        </authorList>
    </citation>
    <scope>NUCLEOTIDE SEQUENCE [LARGE SCALE GENOMIC DNA]</scope>
</reference>
<dbReference type="InterPro" id="IPR046956">
    <property type="entry name" value="RLP23-like"/>
</dbReference>
<protein>
    <submittedName>
        <fullName evidence="9">Tyrosine-sulfated glycopeptide receptor 1-like</fullName>
    </submittedName>
</protein>
<evidence type="ECO:0000256" key="6">
    <source>
        <dbReference type="ARBA" id="ARBA00023170"/>
    </source>
</evidence>
<evidence type="ECO:0000256" key="8">
    <source>
        <dbReference type="SAM" id="Phobius"/>
    </source>
</evidence>
<dbReference type="InterPro" id="IPR001611">
    <property type="entry name" value="Leu-rich_rpt"/>
</dbReference>
<evidence type="ECO:0000256" key="5">
    <source>
        <dbReference type="ARBA" id="ARBA00023136"/>
    </source>
</evidence>
<keyword evidence="4 8" id="KW-1133">Transmembrane helix</keyword>
<reference evidence="9 10" key="3">
    <citation type="submission" date="2019-11" db="EMBL/GenBank/DDBJ databases">
        <title>A de novo genome assembly of a pear dwarfing rootstock.</title>
        <authorList>
            <person name="Wang F."/>
            <person name="Wang J."/>
            <person name="Li S."/>
            <person name="Zhang Y."/>
            <person name="Fang M."/>
            <person name="Ma L."/>
            <person name="Zhao Y."/>
            <person name="Jiang S."/>
        </authorList>
    </citation>
    <scope>NUCLEOTIDE SEQUENCE [LARGE SCALE GENOMIC DNA]</scope>
    <source>
        <strain evidence="9">S2</strain>
        <tissue evidence="9">Leaf</tissue>
    </source>
</reference>
<name>A0A5N5I1R2_9ROSA</name>
<sequence length="219" mass="24644">MMPNLNELLLDENYLNDTIPPSICNILELQIFVEGKMAFLDVGQNNLFGRIPIALGVLRGSKVSMLLMLRLRSNYLNGCISHQLCNLHGLHILDLSHNSLSGTIPIIPSENQLQTLNVPSIYTSNPWLCGLSLSTKCPGDDTFTSKAAKDKNEEGNDKLWFYISMVLCFIVGFWGVCGTLILKTSWRYAYFQLLDDIKDKGDKEEEEGEEVGPLNWEKD</sequence>
<keyword evidence="10" id="KW-1185">Reference proteome</keyword>
<dbReference type="EMBL" id="SMOL01000143">
    <property type="protein sequence ID" value="KAB2631590.1"/>
    <property type="molecule type" value="Genomic_DNA"/>
</dbReference>
<keyword evidence="3" id="KW-0732">Signal</keyword>
<dbReference type="Proteomes" id="UP000327157">
    <property type="component" value="Chromosome 12"/>
</dbReference>
<proteinExistence type="predicted"/>
<dbReference type="PANTHER" id="PTHR48063:SF90">
    <property type="entry name" value="OS11G0565920 PROTEIN"/>
    <property type="match status" value="1"/>
</dbReference>
<evidence type="ECO:0000256" key="1">
    <source>
        <dbReference type="ARBA" id="ARBA00004479"/>
    </source>
</evidence>
<evidence type="ECO:0000313" key="10">
    <source>
        <dbReference type="Proteomes" id="UP000327157"/>
    </source>
</evidence>
<dbReference type="GO" id="GO:0016020">
    <property type="term" value="C:membrane"/>
    <property type="evidence" value="ECO:0007669"/>
    <property type="project" value="UniProtKB-SubCell"/>
</dbReference>
<feature type="transmembrane region" description="Helical" evidence="8">
    <location>
        <begin position="159"/>
        <end position="182"/>
    </location>
</feature>
<dbReference type="PANTHER" id="PTHR48063">
    <property type="entry name" value="LRR RECEPTOR-LIKE KINASE"/>
    <property type="match status" value="1"/>
</dbReference>
<evidence type="ECO:0000256" key="4">
    <source>
        <dbReference type="ARBA" id="ARBA00022989"/>
    </source>
</evidence>
<evidence type="ECO:0000256" key="3">
    <source>
        <dbReference type="ARBA" id="ARBA00022729"/>
    </source>
</evidence>
<dbReference type="OrthoDB" id="1060944at2759"/>
<comment type="subcellular location">
    <subcellularLocation>
        <location evidence="1">Membrane</location>
        <topology evidence="1">Single-pass type I membrane protein</topology>
    </subcellularLocation>
</comment>
<evidence type="ECO:0000256" key="7">
    <source>
        <dbReference type="ARBA" id="ARBA00023180"/>
    </source>
</evidence>
<keyword evidence="2 8" id="KW-0812">Transmembrane</keyword>
<dbReference type="Pfam" id="PF00560">
    <property type="entry name" value="LRR_1"/>
    <property type="match status" value="2"/>
</dbReference>
<dbReference type="AlphaFoldDB" id="A0A5N5I1R2"/>
<reference evidence="9 10" key="1">
    <citation type="submission" date="2019-09" db="EMBL/GenBank/DDBJ databases">
        <authorList>
            <person name="Ou C."/>
        </authorList>
    </citation>
    <scope>NUCLEOTIDE SEQUENCE [LARGE SCALE GENOMIC DNA]</scope>
    <source>
        <strain evidence="9">S2</strain>
        <tissue evidence="9">Leaf</tissue>
    </source>
</reference>
<comment type="caution">
    <text evidence="9">The sequence shown here is derived from an EMBL/GenBank/DDBJ whole genome shotgun (WGS) entry which is preliminary data.</text>
</comment>
<keyword evidence="6 9" id="KW-0675">Receptor</keyword>
<dbReference type="InterPro" id="IPR032675">
    <property type="entry name" value="LRR_dom_sf"/>
</dbReference>
<gene>
    <name evidence="9" type="ORF">D8674_009109</name>
</gene>
<organism evidence="9 10">
    <name type="scientific">Pyrus ussuriensis x Pyrus communis</name>
    <dbReference type="NCBI Taxonomy" id="2448454"/>
    <lineage>
        <taxon>Eukaryota</taxon>
        <taxon>Viridiplantae</taxon>
        <taxon>Streptophyta</taxon>
        <taxon>Embryophyta</taxon>
        <taxon>Tracheophyta</taxon>
        <taxon>Spermatophyta</taxon>
        <taxon>Magnoliopsida</taxon>
        <taxon>eudicotyledons</taxon>
        <taxon>Gunneridae</taxon>
        <taxon>Pentapetalae</taxon>
        <taxon>rosids</taxon>
        <taxon>fabids</taxon>
        <taxon>Rosales</taxon>
        <taxon>Rosaceae</taxon>
        <taxon>Amygdaloideae</taxon>
        <taxon>Maleae</taxon>
        <taxon>Pyrus</taxon>
    </lineage>
</organism>
<keyword evidence="7" id="KW-0325">Glycoprotein</keyword>
<evidence type="ECO:0000256" key="2">
    <source>
        <dbReference type="ARBA" id="ARBA00022692"/>
    </source>
</evidence>
<dbReference type="Gene3D" id="3.80.10.10">
    <property type="entry name" value="Ribonuclease Inhibitor"/>
    <property type="match status" value="1"/>
</dbReference>